<proteinExistence type="predicted"/>
<dbReference type="GO" id="GO:0004523">
    <property type="term" value="F:RNA-DNA hybrid ribonuclease activity"/>
    <property type="evidence" value="ECO:0007669"/>
    <property type="project" value="InterPro"/>
</dbReference>
<organism evidence="3 4">
    <name type="scientific">Microthlaspi erraticum</name>
    <dbReference type="NCBI Taxonomy" id="1685480"/>
    <lineage>
        <taxon>Eukaryota</taxon>
        <taxon>Viridiplantae</taxon>
        <taxon>Streptophyta</taxon>
        <taxon>Embryophyta</taxon>
        <taxon>Tracheophyta</taxon>
        <taxon>Spermatophyta</taxon>
        <taxon>Magnoliopsida</taxon>
        <taxon>eudicotyledons</taxon>
        <taxon>Gunneridae</taxon>
        <taxon>Pentapetalae</taxon>
        <taxon>rosids</taxon>
        <taxon>malvids</taxon>
        <taxon>Brassicales</taxon>
        <taxon>Brassicaceae</taxon>
        <taxon>Coluteocarpeae</taxon>
        <taxon>Microthlaspi</taxon>
    </lineage>
</organism>
<dbReference type="OrthoDB" id="1045750at2759"/>
<protein>
    <recommendedName>
        <fullName evidence="5">Reverse transcriptase zinc-binding domain-containing protein</fullName>
    </recommendedName>
</protein>
<evidence type="ECO:0000313" key="3">
    <source>
        <dbReference type="EMBL" id="CAA7035556.1"/>
    </source>
</evidence>
<dbReference type="EMBL" id="CACVBM020001160">
    <property type="protein sequence ID" value="CAA7035556.1"/>
    <property type="molecule type" value="Genomic_DNA"/>
</dbReference>
<keyword evidence="4" id="KW-1185">Reference proteome</keyword>
<feature type="domain" description="Reverse transcriptase zinc-binding" evidence="2">
    <location>
        <begin position="217"/>
        <end position="284"/>
    </location>
</feature>
<dbReference type="Pfam" id="PF13456">
    <property type="entry name" value="RVT_3"/>
    <property type="match status" value="1"/>
</dbReference>
<dbReference type="Pfam" id="PF13966">
    <property type="entry name" value="zf-RVT"/>
    <property type="match status" value="1"/>
</dbReference>
<comment type="caution">
    <text evidence="3">The sequence shown here is derived from an EMBL/GenBank/DDBJ whole genome shotgun (WGS) entry which is preliminary data.</text>
</comment>
<dbReference type="AlphaFoldDB" id="A0A6D2J703"/>
<evidence type="ECO:0000259" key="2">
    <source>
        <dbReference type="Pfam" id="PF13966"/>
    </source>
</evidence>
<gene>
    <name evidence="3" type="ORF">MERR_LOCUS22791</name>
</gene>
<dbReference type="InterPro" id="IPR002156">
    <property type="entry name" value="RNaseH_domain"/>
</dbReference>
<reference evidence="3" key="1">
    <citation type="submission" date="2020-01" db="EMBL/GenBank/DDBJ databases">
        <authorList>
            <person name="Mishra B."/>
        </authorList>
    </citation>
    <scope>NUCLEOTIDE SEQUENCE [LARGE SCALE GENOMIC DNA]</scope>
</reference>
<evidence type="ECO:0000259" key="1">
    <source>
        <dbReference type="Pfam" id="PF13456"/>
    </source>
</evidence>
<feature type="domain" description="RNase H type-1" evidence="1">
    <location>
        <begin position="401"/>
        <end position="472"/>
    </location>
</feature>
<evidence type="ECO:0000313" key="4">
    <source>
        <dbReference type="Proteomes" id="UP000467841"/>
    </source>
</evidence>
<accession>A0A6D2J703</accession>
<dbReference type="Proteomes" id="UP000467841">
    <property type="component" value="Unassembled WGS sequence"/>
</dbReference>
<dbReference type="InterPro" id="IPR026960">
    <property type="entry name" value="RVT-Znf"/>
</dbReference>
<dbReference type="PANTHER" id="PTHR33116">
    <property type="entry name" value="REVERSE TRANSCRIPTASE ZINC-BINDING DOMAIN-CONTAINING PROTEIN-RELATED-RELATED"/>
    <property type="match status" value="1"/>
</dbReference>
<dbReference type="GO" id="GO:0003676">
    <property type="term" value="F:nucleic acid binding"/>
    <property type="evidence" value="ECO:0007669"/>
    <property type="project" value="InterPro"/>
</dbReference>
<sequence length="472" mass="54293">MTEFWWNACEEKRKIHWVSWKEMCKSKANGGLGFRDISDFNQSRLAKQAWRILNVPDSLLSRLYKGRYFQSTDFLSCGKDSRPSYTWRSILHGRELLSRGLMKSIGNGQDTNVWIDKWILDEAPRRPVNKQCLYDLCLKVSDLILPSGRWNGGLLRELFPPADVVRIENMDIGNVHDKNIWSYTKHGAYTVKSGYWFVANHPFVRPTPLSARDQFRIELKNRVWLVKSTPNIKMFLWRVLSGALAVSDRLRTRGIQIDLTCKLCRNDTESICHMLFTCDAAQQIFVQAQIPQPASGFSNSLEENFAFVLDLMEDHSLLAPTRQAIPWILWNIWKHRNAILLAGHQESPYTIAQRAKEEATIWFQVNTEIPVQTTTNCSLSASDNCWYPPLNGQVKCNLFANWRNRNLLSGGAWILRDHYGQVIFHARDAFTCSPNRLVAEFRCIIWAMTSLSDLHLPEVTIASDLADAVEAI</sequence>
<evidence type="ECO:0008006" key="5">
    <source>
        <dbReference type="Google" id="ProtNLM"/>
    </source>
</evidence>
<dbReference type="PANTHER" id="PTHR33116:SF86">
    <property type="entry name" value="REVERSE TRANSCRIPTASE DOMAIN-CONTAINING PROTEIN"/>
    <property type="match status" value="1"/>
</dbReference>
<name>A0A6D2J703_9BRAS</name>